<keyword evidence="10" id="KW-1185">Reference proteome</keyword>
<dbReference type="PANTHER" id="PTHR23513">
    <property type="entry name" value="INTEGRAL MEMBRANE EFFLUX PROTEIN-RELATED"/>
    <property type="match status" value="1"/>
</dbReference>
<dbReference type="SUPFAM" id="SSF103473">
    <property type="entry name" value="MFS general substrate transporter"/>
    <property type="match status" value="1"/>
</dbReference>
<dbReference type="PROSITE" id="PS50850">
    <property type="entry name" value="MFS"/>
    <property type="match status" value="1"/>
</dbReference>
<sequence>MPSEAAAAPSPPAGSAWEPFRSRVFAVVWTAVLLGSVGTWIRDVGAGWLMTSLSASATAVAMVQAATTLPLFLLALPAGALADSVDRRRLLLGVHALMAAISLGMGLLTRAGLMTPTLLVLGLLLAGICTALVTPVLQSLTVLLVPRPQLRAAIALNSMGLNVSRAIGPALGGLLLALAGTEFNFFADALSYLFVIAAFWWWKGASARAATGTPEQLGAALRAGLRFAWHAPALRRSMLRSASFFVFASAYWALLPLIARQQLGGSPAFYGLLLGCVGAGAVLAALGLPALRRRLSAEATVRCGTAASVAVLVLLASTRQQALAAATMVLAGAAWIAVLSTANVIAQTSLPDWVRGRGLALYLSVFYGAMTLGSFIWGQTAEHAGVPAALLAAAGVGVLALALAWLRPLPDAEPDLTPSLHWPEPALSPAMAASLVQDRGPVMVTVEYRVAPEHTAGFLAAVHAFAPERRRDGAYAWGIYEDAADSGRFVESFLLPSWLEHQRQHRRVSQADAALQARVQAFHLGPQAPRVQHFVAPARGRPAVSDDGERR</sequence>
<dbReference type="InterPro" id="IPR036259">
    <property type="entry name" value="MFS_trans_sf"/>
</dbReference>
<dbReference type="Gene3D" id="1.20.1250.20">
    <property type="entry name" value="MFS general substrate transporter like domains"/>
    <property type="match status" value="1"/>
</dbReference>
<evidence type="ECO:0000256" key="5">
    <source>
        <dbReference type="ARBA" id="ARBA00022989"/>
    </source>
</evidence>
<feature type="transmembrane region" description="Helical" evidence="7">
    <location>
        <begin position="358"/>
        <end position="378"/>
    </location>
</feature>
<evidence type="ECO:0000259" key="8">
    <source>
        <dbReference type="PROSITE" id="PS50850"/>
    </source>
</evidence>
<comment type="subcellular location">
    <subcellularLocation>
        <location evidence="1">Cell membrane</location>
        <topology evidence="1">Multi-pass membrane protein</topology>
    </subcellularLocation>
</comment>
<feature type="transmembrane region" description="Helical" evidence="7">
    <location>
        <begin position="323"/>
        <end position="346"/>
    </location>
</feature>
<feature type="transmembrane region" description="Helical" evidence="7">
    <location>
        <begin position="384"/>
        <end position="406"/>
    </location>
</feature>
<dbReference type="InterPro" id="IPR010290">
    <property type="entry name" value="TM_effector"/>
</dbReference>
<feature type="transmembrane region" description="Helical" evidence="7">
    <location>
        <begin position="185"/>
        <end position="202"/>
    </location>
</feature>
<keyword evidence="5 7" id="KW-1133">Transmembrane helix</keyword>
<dbReference type="RefSeq" id="WP_200379618.1">
    <property type="nucleotide sequence ID" value="NZ_NRRU01000084.1"/>
</dbReference>
<feature type="transmembrane region" description="Helical" evidence="7">
    <location>
        <begin position="24"/>
        <end position="41"/>
    </location>
</feature>
<keyword evidence="3" id="KW-1003">Cell membrane</keyword>
<dbReference type="InterPro" id="IPR020846">
    <property type="entry name" value="MFS_dom"/>
</dbReference>
<name>A0ABS1E1U1_RUBGE</name>
<dbReference type="Pfam" id="PF05977">
    <property type="entry name" value="MFS_3"/>
    <property type="match status" value="1"/>
</dbReference>
<evidence type="ECO:0000256" key="3">
    <source>
        <dbReference type="ARBA" id="ARBA00022475"/>
    </source>
</evidence>
<evidence type="ECO:0000256" key="2">
    <source>
        <dbReference type="ARBA" id="ARBA00022448"/>
    </source>
</evidence>
<evidence type="ECO:0000256" key="4">
    <source>
        <dbReference type="ARBA" id="ARBA00022692"/>
    </source>
</evidence>
<comment type="caution">
    <text evidence="9">The sequence shown here is derived from an EMBL/GenBank/DDBJ whole genome shotgun (WGS) entry which is preliminary data.</text>
</comment>
<evidence type="ECO:0000256" key="6">
    <source>
        <dbReference type="ARBA" id="ARBA00023136"/>
    </source>
</evidence>
<reference evidence="9" key="1">
    <citation type="submission" date="2017-08" db="EMBL/GenBank/DDBJ databases">
        <authorList>
            <person name="Imhoff J.F."/>
            <person name="Rahn T."/>
            <person name="Kuenzel S."/>
            <person name="Neulinger S.C."/>
        </authorList>
    </citation>
    <scope>NUCLEOTIDE SEQUENCE</scope>
    <source>
        <strain evidence="9">IM 151</strain>
    </source>
</reference>
<feature type="transmembrane region" description="Helical" evidence="7">
    <location>
        <begin position="269"/>
        <end position="288"/>
    </location>
</feature>
<evidence type="ECO:0000313" key="10">
    <source>
        <dbReference type="Proteomes" id="UP001041814"/>
    </source>
</evidence>
<proteinExistence type="predicted"/>
<dbReference type="CDD" id="cd06173">
    <property type="entry name" value="MFS_MefA_like"/>
    <property type="match status" value="1"/>
</dbReference>
<keyword evidence="4 7" id="KW-0812">Transmembrane</keyword>
<feature type="domain" description="Major facilitator superfamily (MFS) profile" evidence="8">
    <location>
        <begin position="24"/>
        <end position="412"/>
    </location>
</feature>
<gene>
    <name evidence="9" type="ORF">CKO43_19025</name>
</gene>
<feature type="transmembrane region" description="Helical" evidence="7">
    <location>
        <begin position="90"/>
        <end position="113"/>
    </location>
</feature>
<protein>
    <recommendedName>
        <fullName evidence="8">Major facilitator superfamily (MFS) profile domain-containing protein</fullName>
    </recommendedName>
</protein>
<reference evidence="9" key="2">
    <citation type="journal article" date="2020" name="Microorganisms">
        <title>Osmotic Adaptation and Compatible Solute Biosynthesis of Phototrophic Bacteria as Revealed from Genome Analyses.</title>
        <authorList>
            <person name="Imhoff J.F."/>
            <person name="Rahn T."/>
            <person name="Kunzel S."/>
            <person name="Keller A."/>
            <person name="Neulinger S.C."/>
        </authorList>
    </citation>
    <scope>NUCLEOTIDE SEQUENCE</scope>
    <source>
        <strain evidence="9">IM 151</strain>
    </source>
</reference>
<evidence type="ECO:0000256" key="1">
    <source>
        <dbReference type="ARBA" id="ARBA00004651"/>
    </source>
</evidence>
<accession>A0ABS1E1U1</accession>
<keyword evidence="2" id="KW-0813">Transport</keyword>
<evidence type="ECO:0000256" key="7">
    <source>
        <dbReference type="SAM" id="Phobius"/>
    </source>
</evidence>
<organism evidence="9 10">
    <name type="scientific">Rubrivivax gelatinosus</name>
    <name type="common">Rhodocyclus gelatinosus</name>
    <name type="synonym">Rhodopseudomonas gelatinosa</name>
    <dbReference type="NCBI Taxonomy" id="28068"/>
    <lineage>
        <taxon>Bacteria</taxon>
        <taxon>Pseudomonadati</taxon>
        <taxon>Pseudomonadota</taxon>
        <taxon>Betaproteobacteria</taxon>
        <taxon>Burkholderiales</taxon>
        <taxon>Sphaerotilaceae</taxon>
        <taxon>Rubrivivax</taxon>
    </lineage>
</organism>
<dbReference type="PANTHER" id="PTHR23513:SF11">
    <property type="entry name" value="STAPHYLOFERRIN A TRANSPORTER"/>
    <property type="match status" value="1"/>
</dbReference>
<keyword evidence="6 7" id="KW-0472">Membrane</keyword>
<feature type="transmembrane region" description="Helical" evidence="7">
    <location>
        <begin position="152"/>
        <end position="179"/>
    </location>
</feature>
<feature type="transmembrane region" description="Helical" evidence="7">
    <location>
        <begin position="244"/>
        <end position="263"/>
    </location>
</feature>
<feature type="transmembrane region" description="Helical" evidence="7">
    <location>
        <begin position="53"/>
        <end position="78"/>
    </location>
</feature>
<evidence type="ECO:0000313" key="9">
    <source>
        <dbReference type="EMBL" id="MBK1714857.1"/>
    </source>
</evidence>
<dbReference type="Proteomes" id="UP001041814">
    <property type="component" value="Unassembled WGS sequence"/>
</dbReference>
<dbReference type="EMBL" id="NRRU01000084">
    <property type="protein sequence ID" value="MBK1714857.1"/>
    <property type="molecule type" value="Genomic_DNA"/>
</dbReference>
<feature type="transmembrane region" description="Helical" evidence="7">
    <location>
        <begin position="119"/>
        <end position="145"/>
    </location>
</feature>